<dbReference type="RefSeq" id="WP_140866535.1">
    <property type="nucleotide sequence ID" value="NZ_RCZK01000001.1"/>
</dbReference>
<dbReference type="Gene3D" id="3.40.50.2000">
    <property type="entry name" value="Glycogen Phosphorylase B"/>
    <property type="match status" value="2"/>
</dbReference>
<reference evidence="4 5" key="1">
    <citation type="journal article" date="2019" name="Environ. Microbiol.">
        <title>Species interactions and distinct microbial communities in high Arctic permafrost affected cryosols are associated with the CH4 and CO2 gas fluxes.</title>
        <authorList>
            <person name="Altshuler I."/>
            <person name="Hamel J."/>
            <person name="Turney S."/>
            <person name="Magnuson E."/>
            <person name="Levesque R."/>
            <person name="Greer C."/>
            <person name="Whyte L.G."/>
        </authorList>
    </citation>
    <scope>NUCLEOTIDE SEQUENCE [LARGE SCALE GENOMIC DNA]</scope>
    <source>
        <strain evidence="4 5">S5.1</strain>
    </source>
</reference>
<dbReference type="OrthoDB" id="9790710at2"/>
<evidence type="ECO:0000313" key="4">
    <source>
        <dbReference type="EMBL" id="TPG15483.1"/>
    </source>
</evidence>
<dbReference type="AlphaFoldDB" id="A0A502CRM6"/>
<sequence length="348" mass="36672">MAADHILTFARTLDGGGVERAQLRLARAWIEAGRRVTLLIGDRSGPLATELPPGLDLVDLGTPSFCALATALPRLIRDRRPDLLFCAGSYYTSAAAWARLVLGLASPPIVAKMSNAPDRGDHGILLDIAHRRWLTLHGRFLDALVAMTPATAATAARLLRMDGRVSVIPNPPPPPVPGAVPVALPGTRVILGVGRLVPQKRWDRLIDVIPLLPADVTVVILGEGPLRADLAAKAAAGADRVHLPGHVANPVAMMEVARVIALTSDYEGVPGVLREALSVGTPVVSTDSSEAIAEIVIDASLGTIVPRDDPQALARALTHWLDAPRPPPVPLPGLDSGARYLALFDSLV</sequence>
<protein>
    <submittedName>
        <fullName evidence="4">Glycosyltransferase</fullName>
    </submittedName>
</protein>
<dbReference type="Pfam" id="PF13692">
    <property type="entry name" value="Glyco_trans_1_4"/>
    <property type="match status" value="1"/>
</dbReference>
<keyword evidence="1" id="KW-0328">Glycosyltransferase</keyword>
<dbReference type="PANTHER" id="PTHR12526:SF510">
    <property type="entry name" value="D-INOSITOL 3-PHOSPHATE GLYCOSYLTRANSFERASE"/>
    <property type="match status" value="1"/>
</dbReference>
<keyword evidence="2 4" id="KW-0808">Transferase</keyword>
<name>A0A502CRM6_9SPHN</name>
<dbReference type="EMBL" id="RCZK01000001">
    <property type="protein sequence ID" value="TPG15483.1"/>
    <property type="molecule type" value="Genomic_DNA"/>
</dbReference>
<keyword evidence="5" id="KW-1185">Reference proteome</keyword>
<dbReference type="Pfam" id="PF13439">
    <property type="entry name" value="Glyco_transf_4"/>
    <property type="match status" value="1"/>
</dbReference>
<dbReference type="PANTHER" id="PTHR12526">
    <property type="entry name" value="GLYCOSYLTRANSFERASE"/>
    <property type="match status" value="1"/>
</dbReference>
<dbReference type="InterPro" id="IPR028098">
    <property type="entry name" value="Glyco_trans_4-like_N"/>
</dbReference>
<feature type="domain" description="Glycosyltransferase subfamily 4-like N-terminal" evidence="3">
    <location>
        <begin position="16"/>
        <end position="171"/>
    </location>
</feature>
<dbReference type="GO" id="GO:0016757">
    <property type="term" value="F:glycosyltransferase activity"/>
    <property type="evidence" value="ECO:0007669"/>
    <property type="project" value="UniProtKB-KW"/>
</dbReference>
<dbReference type="Proteomes" id="UP000318413">
    <property type="component" value="Unassembled WGS sequence"/>
</dbReference>
<proteinExistence type="predicted"/>
<evidence type="ECO:0000256" key="1">
    <source>
        <dbReference type="ARBA" id="ARBA00022676"/>
    </source>
</evidence>
<accession>A0A502CRM6</accession>
<evidence type="ECO:0000313" key="5">
    <source>
        <dbReference type="Proteomes" id="UP000318413"/>
    </source>
</evidence>
<gene>
    <name evidence="4" type="ORF">EAH84_01355</name>
</gene>
<comment type="caution">
    <text evidence="4">The sequence shown here is derived from an EMBL/GenBank/DDBJ whole genome shotgun (WGS) entry which is preliminary data.</text>
</comment>
<evidence type="ECO:0000259" key="3">
    <source>
        <dbReference type="Pfam" id="PF13439"/>
    </source>
</evidence>
<dbReference type="SUPFAM" id="SSF53756">
    <property type="entry name" value="UDP-Glycosyltransferase/glycogen phosphorylase"/>
    <property type="match status" value="1"/>
</dbReference>
<organism evidence="4 5">
    <name type="scientific">Sphingomonas oligophenolica</name>
    <dbReference type="NCBI Taxonomy" id="301154"/>
    <lineage>
        <taxon>Bacteria</taxon>
        <taxon>Pseudomonadati</taxon>
        <taxon>Pseudomonadota</taxon>
        <taxon>Alphaproteobacteria</taxon>
        <taxon>Sphingomonadales</taxon>
        <taxon>Sphingomonadaceae</taxon>
        <taxon>Sphingomonas</taxon>
    </lineage>
</organism>
<evidence type="ECO:0000256" key="2">
    <source>
        <dbReference type="ARBA" id="ARBA00022679"/>
    </source>
</evidence>